<dbReference type="SUPFAM" id="SSF56112">
    <property type="entry name" value="Protein kinase-like (PK-like)"/>
    <property type="match status" value="1"/>
</dbReference>
<dbReference type="Pfam" id="PF07714">
    <property type="entry name" value="PK_Tyr_Ser-Thr"/>
    <property type="match status" value="1"/>
</dbReference>
<dbReference type="PANTHER" id="PTHR44329">
    <property type="entry name" value="SERINE/THREONINE-PROTEIN KINASE TNNI3K-RELATED"/>
    <property type="match status" value="1"/>
</dbReference>
<evidence type="ECO:0000313" key="3">
    <source>
        <dbReference type="Proteomes" id="UP000218811"/>
    </source>
</evidence>
<keyword evidence="3" id="KW-1185">Reference proteome</keyword>
<dbReference type="OrthoDB" id="10261027at2759"/>
<dbReference type="InterPro" id="IPR000719">
    <property type="entry name" value="Prot_kinase_dom"/>
</dbReference>
<dbReference type="Proteomes" id="UP000218811">
    <property type="component" value="Unassembled WGS sequence"/>
</dbReference>
<keyword evidence="2" id="KW-0418">Kinase</keyword>
<dbReference type="SMART" id="SM00220">
    <property type="entry name" value="S_TKc"/>
    <property type="match status" value="1"/>
</dbReference>
<dbReference type="InterPro" id="IPR051681">
    <property type="entry name" value="Ser/Thr_Kinases-Pseudokinases"/>
</dbReference>
<protein>
    <submittedName>
        <fullName evidence="2">Kinase-like protein</fullName>
    </submittedName>
</protein>
<gene>
    <name evidence="2" type="ORF">WOLCODRAFT_18744</name>
</gene>
<dbReference type="GO" id="GO:0005524">
    <property type="term" value="F:ATP binding"/>
    <property type="evidence" value="ECO:0007669"/>
    <property type="project" value="InterPro"/>
</dbReference>
<dbReference type="PROSITE" id="PS00109">
    <property type="entry name" value="PROTEIN_KINASE_TYR"/>
    <property type="match status" value="1"/>
</dbReference>
<dbReference type="PANTHER" id="PTHR44329:SF214">
    <property type="entry name" value="PROTEIN KINASE DOMAIN-CONTAINING PROTEIN"/>
    <property type="match status" value="1"/>
</dbReference>
<dbReference type="InterPro" id="IPR001245">
    <property type="entry name" value="Ser-Thr/Tyr_kinase_cat_dom"/>
</dbReference>
<dbReference type="PROSITE" id="PS50011">
    <property type="entry name" value="PROTEIN_KINASE_DOM"/>
    <property type="match status" value="1"/>
</dbReference>
<dbReference type="Gene3D" id="1.10.510.10">
    <property type="entry name" value="Transferase(Phosphotransferase) domain 1"/>
    <property type="match status" value="1"/>
</dbReference>
<evidence type="ECO:0000259" key="1">
    <source>
        <dbReference type="PROSITE" id="PS50011"/>
    </source>
</evidence>
<proteinExistence type="predicted"/>
<name>A0A2H3K1X9_WOLCO</name>
<evidence type="ECO:0000313" key="2">
    <source>
        <dbReference type="EMBL" id="PCH44138.1"/>
    </source>
</evidence>
<dbReference type="InterPro" id="IPR008266">
    <property type="entry name" value="Tyr_kinase_AS"/>
</dbReference>
<dbReference type="EMBL" id="KB468157">
    <property type="protein sequence ID" value="PCH44138.1"/>
    <property type="molecule type" value="Genomic_DNA"/>
</dbReference>
<sequence length="559" mass="63141">MSVAASTILSPLETVPPPLAFLADANREPLFETRFAEFVDDVKSVNRQAKEIAKSMEGCAKMLVDHNPSVVRLRSLSRARLSEPAFLGIEAREIEQLRDQTLPSLKVAIRILNECKETKVLRGQQQSVVLRDRIYISGVDERASIVPVLYRHCSAPGDKSVDAALAQGWRSLRELSGTQGTIEFELNRINDELNGPPIHLAIDYVKLSGTYMAQYTRIFAIMTKSLEDPPGPYTVTTDISPTDLMMKALSGSTETKIKFLKKMSGIQAYVDLLDQTRFALLPIDSQYQRASYLLKKFCVDYEKIPTSYILPQQKVKEGPSVAQGGYGMVFRGTYAGKQVALKRLFVDLDDDDDRSRKVKALVKEAVVWKPLRHPNIVPLIGLYGVNEETKMITFVSPWMEYTFKKYLKNLILKSERLRLCLEIAHGIEYLHKQRIVHGDLTTNNILIDANGHIRINDFGFTRMKFGLENATKSREAGGYTEQFAAPIFADVGAKPYDSSRNGIQTLVLGGERPNREEGMQERGMTDDIWHLMECCWEMKPGQRLPIDDVKKRFEAWVAP</sequence>
<reference evidence="2 3" key="1">
    <citation type="journal article" date="2012" name="Science">
        <title>The Paleozoic origin of enzymatic lignin decomposition reconstructed from 31 fungal genomes.</title>
        <authorList>
            <person name="Floudas D."/>
            <person name="Binder M."/>
            <person name="Riley R."/>
            <person name="Barry K."/>
            <person name="Blanchette R.A."/>
            <person name="Henrissat B."/>
            <person name="Martinez A.T."/>
            <person name="Otillar R."/>
            <person name="Spatafora J.W."/>
            <person name="Yadav J.S."/>
            <person name="Aerts A."/>
            <person name="Benoit I."/>
            <person name="Boyd A."/>
            <person name="Carlson A."/>
            <person name="Copeland A."/>
            <person name="Coutinho P.M."/>
            <person name="de Vries R.P."/>
            <person name="Ferreira P."/>
            <person name="Findley K."/>
            <person name="Foster B."/>
            <person name="Gaskell J."/>
            <person name="Glotzer D."/>
            <person name="Gorecki P."/>
            <person name="Heitman J."/>
            <person name="Hesse C."/>
            <person name="Hori C."/>
            <person name="Igarashi K."/>
            <person name="Jurgens J.A."/>
            <person name="Kallen N."/>
            <person name="Kersten P."/>
            <person name="Kohler A."/>
            <person name="Kuees U."/>
            <person name="Kumar T.K.A."/>
            <person name="Kuo A."/>
            <person name="LaButti K."/>
            <person name="Larrondo L.F."/>
            <person name="Lindquist E."/>
            <person name="Ling A."/>
            <person name="Lombard V."/>
            <person name="Lucas S."/>
            <person name="Lundell T."/>
            <person name="Martin R."/>
            <person name="McLaughlin D.J."/>
            <person name="Morgenstern I."/>
            <person name="Morin E."/>
            <person name="Murat C."/>
            <person name="Nagy L.G."/>
            <person name="Nolan M."/>
            <person name="Ohm R.A."/>
            <person name="Patyshakuliyeva A."/>
            <person name="Rokas A."/>
            <person name="Ruiz-Duenas F.J."/>
            <person name="Sabat G."/>
            <person name="Salamov A."/>
            <person name="Samejima M."/>
            <person name="Schmutz J."/>
            <person name="Slot J.C."/>
            <person name="St John F."/>
            <person name="Stenlid J."/>
            <person name="Sun H."/>
            <person name="Sun S."/>
            <person name="Syed K."/>
            <person name="Tsang A."/>
            <person name="Wiebenga A."/>
            <person name="Young D."/>
            <person name="Pisabarro A."/>
            <person name="Eastwood D.C."/>
            <person name="Martin F."/>
            <person name="Cullen D."/>
            <person name="Grigoriev I.V."/>
            <person name="Hibbett D.S."/>
        </authorList>
    </citation>
    <scope>NUCLEOTIDE SEQUENCE [LARGE SCALE GENOMIC DNA]</scope>
    <source>
        <strain evidence="2 3">MD-104</strain>
    </source>
</reference>
<dbReference type="GO" id="GO:0004674">
    <property type="term" value="F:protein serine/threonine kinase activity"/>
    <property type="evidence" value="ECO:0007669"/>
    <property type="project" value="TreeGrafter"/>
</dbReference>
<accession>A0A2H3K1X9</accession>
<dbReference type="InterPro" id="IPR011009">
    <property type="entry name" value="Kinase-like_dom_sf"/>
</dbReference>
<feature type="domain" description="Protein kinase" evidence="1">
    <location>
        <begin position="315"/>
        <end position="559"/>
    </location>
</feature>
<organism evidence="2 3">
    <name type="scientific">Wolfiporia cocos (strain MD-104)</name>
    <name type="common">Brown rot fungus</name>
    <dbReference type="NCBI Taxonomy" id="742152"/>
    <lineage>
        <taxon>Eukaryota</taxon>
        <taxon>Fungi</taxon>
        <taxon>Dikarya</taxon>
        <taxon>Basidiomycota</taxon>
        <taxon>Agaricomycotina</taxon>
        <taxon>Agaricomycetes</taxon>
        <taxon>Polyporales</taxon>
        <taxon>Phaeolaceae</taxon>
        <taxon>Wolfiporia</taxon>
    </lineage>
</organism>
<dbReference type="STRING" id="742152.A0A2H3K1X9"/>
<keyword evidence="2" id="KW-0808">Transferase</keyword>
<dbReference type="AlphaFoldDB" id="A0A2H3K1X9"/>